<evidence type="ECO:0000313" key="3">
    <source>
        <dbReference type="Proteomes" id="UP000294911"/>
    </source>
</evidence>
<feature type="transmembrane region" description="Helical" evidence="1">
    <location>
        <begin position="57"/>
        <end position="75"/>
    </location>
</feature>
<dbReference type="Proteomes" id="UP000294911">
    <property type="component" value="Unassembled WGS sequence"/>
</dbReference>
<feature type="transmembrane region" description="Helical" evidence="1">
    <location>
        <begin position="138"/>
        <end position="156"/>
    </location>
</feature>
<dbReference type="InterPro" id="IPR010721">
    <property type="entry name" value="UstE-like"/>
</dbReference>
<feature type="transmembrane region" description="Helical" evidence="1">
    <location>
        <begin position="6"/>
        <end position="26"/>
    </location>
</feature>
<proteinExistence type="predicted"/>
<keyword evidence="1" id="KW-0472">Membrane</keyword>
<name>A0A4R2Q7N3_9PSEU</name>
<gene>
    <name evidence="2" type="ORF">EV191_11955</name>
</gene>
<dbReference type="AlphaFoldDB" id="A0A4R2Q7N3"/>
<comment type="caution">
    <text evidence="2">The sequence shown here is derived from an EMBL/GenBank/DDBJ whole genome shotgun (WGS) entry which is preliminary data.</text>
</comment>
<sequence length="261" mass="29354">MTFQVAGLTLGAALILVTIAFGVACLRRRFDTIDGLWGVGFAAIAVVGWWVAPVVDAPGAIGALLTVLWGTRLSLHIYQRNRAKPEDERYVAMLRRARRRPLGRMYFRAYLTQGVVMWFVSAPVQFALHEPATDGMRWLLWPGVLLWTVGFAFESVGDLQLRRFARDPANANSVLERGLWRYTRHPNYFGDACVWWGLYVVACTSWPGVATIASPLLMTWLLARGTGKPMLERDLVRRRPGYADYVARTSGFVPLPPKRSD</sequence>
<protein>
    <submittedName>
        <fullName evidence="2">Steroid 5-alpha reductase family enzyme</fullName>
    </submittedName>
</protein>
<dbReference type="Pfam" id="PF06966">
    <property type="entry name" value="DUF1295"/>
    <property type="match status" value="1"/>
</dbReference>
<evidence type="ECO:0000256" key="1">
    <source>
        <dbReference type="SAM" id="Phobius"/>
    </source>
</evidence>
<accession>A0A4R2Q7N3</accession>
<reference evidence="2 3" key="1">
    <citation type="submission" date="2019-03" db="EMBL/GenBank/DDBJ databases">
        <title>Genomic Encyclopedia of Type Strains, Phase IV (KMG-IV): sequencing the most valuable type-strain genomes for metagenomic binning, comparative biology and taxonomic classification.</title>
        <authorList>
            <person name="Goeker M."/>
        </authorList>
    </citation>
    <scope>NUCLEOTIDE SEQUENCE [LARGE SCALE GENOMIC DNA]</scope>
    <source>
        <strain evidence="2 3">DSM 45765</strain>
    </source>
</reference>
<dbReference type="PANTHER" id="PTHR32251">
    <property type="entry name" value="3-OXO-5-ALPHA-STEROID 4-DEHYDROGENASE"/>
    <property type="match status" value="1"/>
</dbReference>
<dbReference type="GO" id="GO:0016020">
    <property type="term" value="C:membrane"/>
    <property type="evidence" value="ECO:0007669"/>
    <property type="project" value="TreeGrafter"/>
</dbReference>
<dbReference type="RefSeq" id="WP_132880401.1">
    <property type="nucleotide sequence ID" value="NZ_SLXQ01000019.1"/>
</dbReference>
<dbReference type="EMBL" id="SLXQ01000019">
    <property type="protein sequence ID" value="TCP44770.1"/>
    <property type="molecule type" value="Genomic_DNA"/>
</dbReference>
<keyword evidence="1" id="KW-1133">Transmembrane helix</keyword>
<keyword evidence="1" id="KW-0812">Transmembrane</keyword>
<dbReference type="PANTHER" id="PTHR32251:SF17">
    <property type="entry name" value="STEROID 5-ALPHA REDUCTASE C-TERMINAL DOMAIN-CONTAINING PROTEIN"/>
    <property type="match status" value="1"/>
</dbReference>
<dbReference type="PROSITE" id="PS50244">
    <property type="entry name" value="S5A_REDUCTASE"/>
    <property type="match status" value="1"/>
</dbReference>
<dbReference type="Gene3D" id="1.20.120.1630">
    <property type="match status" value="1"/>
</dbReference>
<feature type="transmembrane region" description="Helical" evidence="1">
    <location>
        <begin position="33"/>
        <end position="51"/>
    </location>
</feature>
<organism evidence="2 3">
    <name type="scientific">Tamaricihabitans halophyticus</name>
    <dbReference type="NCBI Taxonomy" id="1262583"/>
    <lineage>
        <taxon>Bacteria</taxon>
        <taxon>Bacillati</taxon>
        <taxon>Actinomycetota</taxon>
        <taxon>Actinomycetes</taxon>
        <taxon>Pseudonocardiales</taxon>
        <taxon>Pseudonocardiaceae</taxon>
        <taxon>Tamaricihabitans</taxon>
    </lineage>
</organism>
<keyword evidence="3" id="KW-1185">Reference proteome</keyword>
<evidence type="ECO:0000313" key="2">
    <source>
        <dbReference type="EMBL" id="TCP44770.1"/>
    </source>
</evidence>
<dbReference type="OrthoDB" id="9779233at2"/>
<feature type="transmembrane region" description="Helical" evidence="1">
    <location>
        <begin position="105"/>
        <end position="126"/>
    </location>
</feature>